<keyword evidence="1" id="KW-0732">Signal</keyword>
<keyword evidence="3" id="KW-1185">Reference proteome</keyword>
<evidence type="ECO:0000313" key="2">
    <source>
        <dbReference type="EMBL" id="KAJ2851946.1"/>
    </source>
</evidence>
<comment type="caution">
    <text evidence="2">The sequence shown here is derived from an EMBL/GenBank/DDBJ whole genome shotgun (WGS) entry which is preliminary data.</text>
</comment>
<dbReference type="InterPro" id="IPR000400">
    <property type="entry name" value="Glyco_hydro_46"/>
</dbReference>
<gene>
    <name evidence="2" type="ORF">IWW36_000719</name>
</gene>
<organism evidence="2 3">
    <name type="scientific">Coemansia brasiliensis</name>
    <dbReference type="NCBI Taxonomy" id="2650707"/>
    <lineage>
        <taxon>Eukaryota</taxon>
        <taxon>Fungi</taxon>
        <taxon>Fungi incertae sedis</taxon>
        <taxon>Zoopagomycota</taxon>
        <taxon>Kickxellomycotina</taxon>
        <taxon>Kickxellomycetes</taxon>
        <taxon>Kickxellales</taxon>
        <taxon>Kickxellaceae</taxon>
        <taxon>Coemansia</taxon>
    </lineage>
</organism>
<feature type="chain" id="PRO_5040895431" description="Chitosanase" evidence="1">
    <location>
        <begin position="17"/>
        <end position="274"/>
    </location>
</feature>
<dbReference type="OrthoDB" id="76114at2759"/>
<reference evidence="2" key="1">
    <citation type="submission" date="2022-07" db="EMBL/GenBank/DDBJ databases">
        <title>Phylogenomic reconstructions and comparative analyses of Kickxellomycotina fungi.</title>
        <authorList>
            <person name="Reynolds N.K."/>
            <person name="Stajich J.E."/>
            <person name="Barry K."/>
            <person name="Grigoriev I.V."/>
            <person name="Crous P."/>
            <person name="Smith M.E."/>
        </authorList>
    </citation>
    <scope>NUCLEOTIDE SEQUENCE</scope>
    <source>
        <strain evidence="2">NRRL 1566</strain>
    </source>
</reference>
<evidence type="ECO:0000313" key="3">
    <source>
        <dbReference type="Proteomes" id="UP001139887"/>
    </source>
</evidence>
<evidence type="ECO:0008006" key="4">
    <source>
        <dbReference type="Google" id="ProtNLM"/>
    </source>
</evidence>
<dbReference type="SUPFAM" id="SSF53955">
    <property type="entry name" value="Lysozyme-like"/>
    <property type="match status" value="1"/>
</dbReference>
<dbReference type="Pfam" id="PF01374">
    <property type="entry name" value="Glyco_hydro_46"/>
    <property type="match status" value="1"/>
</dbReference>
<dbReference type="InterPro" id="IPR023099">
    <property type="entry name" value="Glyco_hydro_46_N"/>
</dbReference>
<dbReference type="EMBL" id="JANBUW010000007">
    <property type="protein sequence ID" value="KAJ2851946.1"/>
    <property type="molecule type" value="Genomic_DNA"/>
</dbReference>
<dbReference type="GO" id="GO:0016977">
    <property type="term" value="F:chitosanase activity"/>
    <property type="evidence" value="ECO:0007669"/>
    <property type="project" value="InterPro"/>
</dbReference>
<evidence type="ECO:0000256" key="1">
    <source>
        <dbReference type="SAM" id="SignalP"/>
    </source>
</evidence>
<name>A0A9W8IJ60_9FUNG</name>
<dbReference type="Gene3D" id="3.30.386.10">
    <property type="entry name" value="Chitosanase, subunit A, domain 2"/>
    <property type="match status" value="1"/>
</dbReference>
<dbReference type="Gene3D" id="1.20.141.10">
    <property type="entry name" value="Chitosanase, subunit A, domain 1"/>
    <property type="match status" value="1"/>
</dbReference>
<dbReference type="InterPro" id="IPR023346">
    <property type="entry name" value="Lysozyme-like_dom_sf"/>
</dbReference>
<feature type="signal peptide" evidence="1">
    <location>
        <begin position="1"/>
        <end position="16"/>
    </location>
</feature>
<dbReference type="GO" id="GO:0005576">
    <property type="term" value="C:extracellular region"/>
    <property type="evidence" value="ECO:0007669"/>
    <property type="project" value="InterPro"/>
</dbReference>
<dbReference type="Proteomes" id="UP001139887">
    <property type="component" value="Unassembled WGS sequence"/>
</dbReference>
<proteinExistence type="predicted"/>
<sequence>MRLSFLYVGLIAAASATPLALIPELKIDCDANIMYKLISFFETNDSKYDARQCSKSSENGFSAGIVNFSTRYGDALAVIEQIEGDSNYEGQFDDMKPTLEKYAGSSSSSTSGILDFCEKWEAVADSKVDFLDHQINVLNKQYYAPAYEYINDMDLEYALTKTVFFDTAISHGSGSGSSSLGGLIKKTNSKFTKNTDGPSGSKIKVGEYEVDEIAWLEKYLDVREELGSSYDTIRIKSYRNLIKDKNYDFDWPAKVFDWNNKQKDIPCDSSDIII</sequence>
<dbReference type="AlphaFoldDB" id="A0A9W8IJ60"/>
<protein>
    <recommendedName>
        <fullName evidence="4">Chitosanase</fullName>
    </recommendedName>
</protein>
<accession>A0A9W8IJ60</accession>
<dbReference type="GO" id="GO:0005975">
    <property type="term" value="P:carbohydrate metabolic process"/>
    <property type="evidence" value="ECO:0007669"/>
    <property type="project" value="InterPro"/>
</dbReference>